<evidence type="ECO:0000313" key="4">
    <source>
        <dbReference type="Proteomes" id="UP000069705"/>
    </source>
</evidence>
<evidence type="ECO:0000313" key="3">
    <source>
        <dbReference type="EMBL" id="GAT06434.1"/>
    </source>
</evidence>
<protein>
    <recommendedName>
        <fullName evidence="2">DUF4333 domain-containing protein</fullName>
    </recommendedName>
</protein>
<dbReference type="AlphaFoldDB" id="A0A100WYD2"/>
<feature type="signal peptide" evidence="1">
    <location>
        <begin position="1"/>
        <end position="27"/>
    </location>
</feature>
<dbReference type="PROSITE" id="PS51257">
    <property type="entry name" value="PROKAR_LIPOPROTEIN"/>
    <property type="match status" value="1"/>
</dbReference>
<feature type="domain" description="DUF4333" evidence="2">
    <location>
        <begin position="19"/>
        <end position="95"/>
    </location>
</feature>
<evidence type="ECO:0000259" key="2">
    <source>
        <dbReference type="Pfam" id="PF14230"/>
    </source>
</evidence>
<sequence length="110" mass="11259">MTSKVQMSVAATAVIAAGLLGACSAHFEAGTTAGIGKEQLAKIVKEKLEAQAKAKADSVVCDDALRAKVGATQRCVLTAGTKKYGVTVTATSVDGDNVKFDVKVDDKAMI</sequence>
<organism evidence="3 4">
    <name type="scientific">Mycolicibacterium fortuitum subsp. acetamidolyticum</name>
    <dbReference type="NCBI Taxonomy" id="144550"/>
    <lineage>
        <taxon>Bacteria</taxon>
        <taxon>Bacillati</taxon>
        <taxon>Actinomycetota</taxon>
        <taxon>Actinomycetes</taxon>
        <taxon>Mycobacteriales</taxon>
        <taxon>Mycobacteriaceae</taxon>
        <taxon>Mycolicibacterium</taxon>
    </lineage>
</organism>
<proteinExistence type="predicted"/>
<dbReference type="Pfam" id="PF14230">
    <property type="entry name" value="DUF4333"/>
    <property type="match status" value="1"/>
</dbReference>
<name>A0A100WYD2_MYCFO</name>
<accession>A0A100WYD2</accession>
<dbReference type="InterPro" id="IPR025637">
    <property type="entry name" value="DUF4333"/>
</dbReference>
<dbReference type="EMBL" id="BCSZ01000076">
    <property type="protein sequence ID" value="GAT06434.1"/>
    <property type="molecule type" value="Genomic_DNA"/>
</dbReference>
<evidence type="ECO:0000256" key="1">
    <source>
        <dbReference type="SAM" id="SignalP"/>
    </source>
</evidence>
<reference evidence="3 4" key="1">
    <citation type="journal article" date="2016" name="Genome Announc.">
        <title>Draft Genome Sequences of Five Rapidly Growing Mycobacterium Species, M. thermoresistibile, M. fortuitum subsp. acetamidolyticum, M. canariasense, M. brisbanense, and M. novocastrense.</title>
        <authorList>
            <person name="Katahira K."/>
            <person name="Ogura Y."/>
            <person name="Gotoh Y."/>
            <person name="Hayashi T."/>
        </authorList>
    </citation>
    <scope>NUCLEOTIDE SEQUENCE [LARGE SCALE GENOMIC DNA]</scope>
    <source>
        <strain evidence="3 4">JCM6368</strain>
    </source>
</reference>
<reference evidence="4" key="2">
    <citation type="submission" date="2016-02" db="EMBL/GenBank/DDBJ databases">
        <title>Draft genome sequence of five rapidly growing Mycobacterium species.</title>
        <authorList>
            <person name="Katahira K."/>
            <person name="Gotou Y."/>
            <person name="Iida K."/>
            <person name="Ogura Y."/>
            <person name="Hayashi T."/>
        </authorList>
    </citation>
    <scope>NUCLEOTIDE SEQUENCE [LARGE SCALE GENOMIC DNA]</scope>
    <source>
        <strain evidence="4">JCM6368</strain>
    </source>
</reference>
<feature type="chain" id="PRO_5007090558" description="DUF4333 domain-containing protein" evidence="1">
    <location>
        <begin position="28"/>
        <end position="110"/>
    </location>
</feature>
<comment type="caution">
    <text evidence="3">The sequence shown here is derived from an EMBL/GenBank/DDBJ whole genome shotgun (WGS) entry which is preliminary data.</text>
</comment>
<gene>
    <name evidence="3" type="ORF">RMCFA_6545</name>
</gene>
<keyword evidence="1" id="KW-0732">Signal</keyword>
<dbReference type="Proteomes" id="UP000069705">
    <property type="component" value="Unassembled WGS sequence"/>
</dbReference>